<feature type="site" description="Important for catalytic activity and assists the phosphoryl transfer reaction to Asp8 by balancing charge and orienting the reacting groups" evidence="3">
    <location>
        <position position="81"/>
    </location>
</feature>
<accession>A0A1G9XMM9</accession>
<dbReference type="Gene3D" id="3.40.50.1000">
    <property type="entry name" value="HAD superfamily/HAD-like"/>
    <property type="match status" value="1"/>
</dbReference>
<dbReference type="InterPro" id="IPR023214">
    <property type="entry name" value="HAD_sf"/>
</dbReference>
<evidence type="ECO:0000256" key="3">
    <source>
        <dbReference type="PIRSR" id="PIRSR610972-4"/>
    </source>
</evidence>
<protein>
    <submittedName>
        <fullName evidence="4">Alpha,alpha-trehalose phosphorylase</fullName>
    </submittedName>
</protein>
<dbReference type="Pfam" id="PF00702">
    <property type="entry name" value="Hydrolase"/>
    <property type="match status" value="1"/>
</dbReference>
<dbReference type="InterPro" id="IPR010972">
    <property type="entry name" value="Beta-PGM"/>
</dbReference>
<gene>
    <name evidence="4" type="ORF">SAMN05216191_12288</name>
</gene>
<proteinExistence type="predicted"/>
<evidence type="ECO:0000256" key="2">
    <source>
        <dbReference type="PIRSR" id="PIRSR610972-3"/>
    </source>
</evidence>
<evidence type="ECO:0000313" key="5">
    <source>
        <dbReference type="Proteomes" id="UP000182783"/>
    </source>
</evidence>
<dbReference type="Proteomes" id="UP000182783">
    <property type="component" value="Unassembled WGS sequence"/>
</dbReference>
<feature type="binding site" evidence="1">
    <location>
        <begin position="81"/>
        <end position="85"/>
    </location>
    <ligand>
        <name>substrate</name>
    </ligand>
</feature>
<dbReference type="InterPro" id="IPR006439">
    <property type="entry name" value="HAD-SF_hydro_IA"/>
</dbReference>
<evidence type="ECO:0000313" key="4">
    <source>
        <dbReference type="EMBL" id="SDM98034.1"/>
    </source>
</evidence>
<keyword evidence="2" id="KW-0479">Metal-binding</keyword>
<dbReference type="PANTHER" id="PTHR18901">
    <property type="entry name" value="2-DEOXYGLUCOSE-6-PHOSPHATE PHOSPHATASE 2"/>
    <property type="match status" value="1"/>
</dbReference>
<dbReference type="PANTHER" id="PTHR18901:SF38">
    <property type="entry name" value="PSEUDOURIDINE-5'-PHOSPHATASE"/>
    <property type="match status" value="1"/>
</dbReference>
<dbReference type="GO" id="GO:0000287">
    <property type="term" value="F:magnesium ion binding"/>
    <property type="evidence" value="ECO:0007669"/>
    <property type="project" value="InterPro"/>
</dbReference>
<dbReference type="Gene3D" id="1.10.150.240">
    <property type="entry name" value="Putative phosphatase, domain 2"/>
    <property type="match status" value="1"/>
</dbReference>
<dbReference type="CDD" id="cd02598">
    <property type="entry name" value="HAD_BPGM"/>
    <property type="match status" value="1"/>
</dbReference>
<dbReference type="AlphaFoldDB" id="A0A1G9XMM9"/>
<organism evidence="4 5">
    <name type="scientific">Paenibacillus jilunlii</name>
    <dbReference type="NCBI Taxonomy" id="682956"/>
    <lineage>
        <taxon>Bacteria</taxon>
        <taxon>Bacillati</taxon>
        <taxon>Bacillota</taxon>
        <taxon>Bacilli</taxon>
        <taxon>Bacillales</taxon>
        <taxon>Paenibacillaceae</taxon>
        <taxon>Paenibacillus</taxon>
    </lineage>
</organism>
<dbReference type="EMBL" id="FNGM01000022">
    <property type="protein sequence ID" value="SDM98034.1"/>
    <property type="molecule type" value="Genomic_DNA"/>
</dbReference>
<reference evidence="4 5" key="1">
    <citation type="submission" date="2016-10" db="EMBL/GenBank/DDBJ databases">
        <authorList>
            <person name="de Groot N.N."/>
        </authorList>
    </citation>
    <scope>NUCLEOTIDE SEQUENCE [LARGE SCALE GENOMIC DNA]</scope>
    <source>
        <strain evidence="4 5">CGMCC 1.10239</strain>
    </source>
</reference>
<dbReference type="SUPFAM" id="SSF56784">
    <property type="entry name" value="HAD-like"/>
    <property type="match status" value="1"/>
</dbReference>
<dbReference type="NCBIfam" id="TIGR01509">
    <property type="entry name" value="HAD-SF-IA-v3"/>
    <property type="match status" value="1"/>
</dbReference>
<feature type="binding site" evidence="2">
    <location>
        <position position="137"/>
    </location>
    <ligand>
        <name>Mg(2+)</name>
        <dbReference type="ChEBI" id="CHEBI:18420"/>
    </ligand>
</feature>
<feature type="binding site" evidence="1">
    <location>
        <position position="19"/>
    </location>
    <ligand>
        <name>substrate</name>
    </ligand>
</feature>
<dbReference type="NCBIfam" id="TIGR01990">
    <property type="entry name" value="bPGM"/>
    <property type="match status" value="1"/>
</dbReference>
<sequence>MPFSREKNERLKGVSRMESLDIVLEDSGLGLPEAAKLRLAEQKNDHYREMIGRITPADLLPGIPELLDSLRERGIQVGLASASLNAPVILERLGAARWFQAIADPASLRRGKPDPEIFLQAAELLGVTPGNCIGVEDAAAGIAAIKAAGMKAVGIGSPAQLGDADLLLPRTAELSVEQLLELIKP</sequence>
<name>A0A1G9XMM9_9BACL</name>
<feature type="site" description="Important for catalytic activity and assists the phosphoryl transfer reaction to Asp8 by balancing charge and orienting the reacting groups" evidence="3">
    <location>
        <position position="112"/>
    </location>
</feature>
<dbReference type="RefSeq" id="WP_341874814.1">
    <property type="nucleotide sequence ID" value="NZ_CP048429.1"/>
</dbReference>
<evidence type="ECO:0000256" key="1">
    <source>
        <dbReference type="PIRSR" id="PIRSR610972-2"/>
    </source>
</evidence>
<feature type="binding site" evidence="1">
    <location>
        <position position="43"/>
    </location>
    <ligand>
        <name>substrate</name>
    </ligand>
</feature>
<comment type="cofactor">
    <cofactor evidence="2">
        <name>Mg(2+)</name>
        <dbReference type="ChEBI" id="CHEBI:18420"/>
    </cofactor>
    <text evidence="2">Binds 2 magnesium ions per subunit.</text>
</comment>
<dbReference type="InterPro" id="IPR023198">
    <property type="entry name" value="PGP-like_dom2"/>
</dbReference>
<feature type="binding site" evidence="1">
    <location>
        <position position="112"/>
    </location>
    <ligand>
        <name>substrate</name>
    </ligand>
</feature>
<feature type="binding site" evidence="1">
    <location>
        <begin position="11"/>
        <end position="16"/>
    </location>
    <ligand>
        <name>substrate</name>
    </ligand>
</feature>
<keyword evidence="2" id="KW-0460">Magnesium</keyword>
<dbReference type="InterPro" id="IPR036412">
    <property type="entry name" value="HAD-like_sf"/>
</dbReference>
<feature type="binding site" evidence="2">
    <location>
        <position position="136"/>
    </location>
    <ligand>
        <name>Mg(2+)</name>
        <dbReference type="ChEBI" id="CHEBI:18420"/>
    </ligand>
</feature>
<dbReference type="GO" id="GO:0005975">
    <property type="term" value="P:carbohydrate metabolic process"/>
    <property type="evidence" value="ECO:0007669"/>
    <property type="project" value="InterPro"/>
</dbReference>
<dbReference type="GO" id="GO:0008801">
    <property type="term" value="F:beta-phosphoglucomutase activity"/>
    <property type="evidence" value="ECO:0007669"/>
    <property type="project" value="InterPro"/>
</dbReference>